<dbReference type="EMBL" id="AVPE01000007">
    <property type="protein sequence ID" value="KGX92166.1"/>
    <property type="molecule type" value="Genomic_DNA"/>
</dbReference>
<dbReference type="GO" id="GO:0009234">
    <property type="term" value="P:menaquinone biosynthetic process"/>
    <property type="evidence" value="ECO:0007669"/>
    <property type="project" value="InterPro"/>
</dbReference>
<organism evidence="1 2">
    <name type="scientific">Pontibacillus halophilus JSM 076056 = DSM 19796</name>
    <dbReference type="NCBI Taxonomy" id="1385510"/>
    <lineage>
        <taxon>Bacteria</taxon>
        <taxon>Bacillati</taxon>
        <taxon>Bacillota</taxon>
        <taxon>Bacilli</taxon>
        <taxon>Bacillales</taxon>
        <taxon>Bacillaceae</taxon>
        <taxon>Pontibacillus</taxon>
    </lineage>
</organism>
<dbReference type="Gene3D" id="1.20.120.1450">
    <property type="match status" value="1"/>
</dbReference>
<keyword evidence="2" id="KW-1185">Reference proteome</keyword>
<dbReference type="STRING" id="1385510.GCA_000425205_00749"/>
<evidence type="ECO:0000313" key="1">
    <source>
        <dbReference type="EMBL" id="KGX92166.1"/>
    </source>
</evidence>
<proteinExistence type="predicted"/>
<dbReference type="eggNOG" id="COG0142">
    <property type="taxonomic scope" value="Bacteria"/>
</dbReference>
<dbReference type="Pfam" id="PF07307">
    <property type="entry name" value="HEPPP_synt_1"/>
    <property type="match status" value="1"/>
</dbReference>
<sequence length="265" mass="30692">MQNNELTIKELKDSIQYQLKHPYVAKFIPEPVINEDKIVFLTSIVSGVDRLSEEQKRKYVIATMLVQIALDTHELVTVSSDGENEELRKSRQLTVLAGDYYSGLYYYLLSKIGDVSMIQTLATAIKDINEYKMKLYNDQLNIGQMVEYLRDIESLLIRRVAEFLGRTSILNTAADWLVATRLRSENVHFRKREVAPILDLIMKHPSYRMTGGQALSTIEKFVEKYMTLVEHSLSTWPSRFANVKDYLNQHLYHSIMMNHHAVEEG</sequence>
<dbReference type="Proteomes" id="UP000030528">
    <property type="component" value="Unassembled WGS sequence"/>
</dbReference>
<protein>
    <submittedName>
        <fullName evidence="1">Heptaprenyl diphosphate synthase subunit I</fullName>
    </submittedName>
</protein>
<gene>
    <name evidence="1" type="ORF">N781_17860</name>
</gene>
<dbReference type="AlphaFoldDB" id="A0A0A5GFY9"/>
<evidence type="ECO:0000313" key="2">
    <source>
        <dbReference type="Proteomes" id="UP000030528"/>
    </source>
</evidence>
<accession>A0A0A5GFY9</accession>
<comment type="caution">
    <text evidence="1">The sequence shown here is derived from an EMBL/GenBank/DDBJ whole genome shotgun (WGS) entry which is preliminary data.</text>
</comment>
<name>A0A0A5GFY9_9BACI</name>
<reference evidence="1 2" key="1">
    <citation type="submission" date="2013-08" db="EMBL/GenBank/DDBJ databases">
        <authorList>
            <person name="Huang J."/>
            <person name="Wang G."/>
        </authorList>
    </citation>
    <scope>NUCLEOTIDE SEQUENCE [LARGE SCALE GENOMIC DNA]</scope>
    <source>
        <strain evidence="1 2">JSM 076056</strain>
    </source>
</reference>
<dbReference type="InterPro" id="IPR009920">
    <property type="entry name" value="HEPPP_synth_su1"/>
</dbReference>